<name>A0A250J6B2_9BACT</name>
<dbReference type="InterPro" id="IPR029058">
    <property type="entry name" value="AB_hydrolase_fold"/>
</dbReference>
<dbReference type="SUPFAM" id="SSF53474">
    <property type="entry name" value="alpha/beta-Hydrolases"/>
    <property type="match status" value="1"/>
</dbReference>
<evidence type="ECO:0000256" key="2">
    <source>
        <dbReference type="ARBA" id="ARBA00022801"/>
    </source>
</evidence>
<evidence type="ECO:0000256" key="1">
    <source>
        <dbReference type="ARBA" id="ARBA00010515"/>
    </source>
</evidence>
<feature type="domain" description="Alpha/beta hydrolase fold-3" evidence="3">
    <location>
        <begin position="85"/>
        <end position="285"/>
    </location>
</feature>
<dbReference type="PANTHER" id="PTHR48081:SF30">
    <property type="entry name" value="ACETYL-HYDROLASE LIPR-RELATED"/>
    <property type="match status" value="1"/>
</dbReference>
<dbReference type="InterPro" id="IPR050300">
    <property type="entry name" value="GDXG_lipolytic_enzyme"/>
</dbReference>
<evidence type="ECO:0000259" key="3">
    <source>
        <dbReference type="Pfam" id="PF07859"/>
    </source>
</evidence>
<gene>
    <name evidence="4" type="ORF">CYFUS_004913</name>
</gene>
<organism evidence="4 5">
    <name type="scientific">Cystobacter fuscus</name>
    <dbReference type="NCBI Taxonomy" id="43"/>
    <lineage>
        <taxon>Bacteria</taxon>
        <taxon>Pseudomonadati</taxon>
        <taxon>Myxococcota</taxon>
        <taxon>Myxococcia</taxon>
        <taxon>Myxococcales</taxon>
        <taxon>Cystobacterineae</taxon>
        <taxon>Archangiaceae</taxon>
        <taxon>Cystobacter</taxon>
    </lineage>
</organism>
<dbReference type="KEGG" id="cfus:CYFUS_004913"/>
<accession>A0A250J6B2</accession>
<dbReference type="AlphaFoldDB" id="A0A250J6B2"/>
<dbReference type="Pfam" id="PF07859">
    <property type="entry name" value="Abhydrolase_3"/>
    <property type="match status" value="1"/>
</dbReference>
<evidence type="ECO:0000313" key="4">
    <source>
        <dbReference type="EMBL" id="ATB39469.1"/>
    </source>
</evidence>
<dbReference type="Gene3D" id="3.40.50.1820">
    <property type="entry name" value="alpha/beta hydrolase"/>
    <property type="match status" value="1"/>
</dbReference>
<proteinExistence type="inferred from homology"/>
<evidence type="ECO:0000313" key="5">
    <source>
        <dbReference type="Proteomes" id="UP000217257"/>
    </source>
</evidence>
<dbReference type="PANTHER" id="PTHR48081">
    <property type="entry name" value="AB HYDROLASE SUPERFAMILY PROTEIN C4A8.06C"/>
    <property type="match status" value="1"/>
</dbReference>
<dbReference type="GO" id="GO:0004806">
    <property type="term" value="F:triacylglycerol lipase activity"/>
    <property type="evidence" value="ECO:0007669"/>
    <property type="project" value="TreeGrafter"/>
</dbReference>
<protein>
    <submittedName>
        <fullName evidence="4">Esterase</fullName>
    </submittedName>
</protein>
<reference evidence="4 5" key="1">
    <citation type="submission" date="2017-06" db="EMBL/GenBank/DDBJ databases">
        <title>Sequencing and comparative analysis of myxobacterial genomes.</title>
        <authorList>
            <person name="Rupp O."/>
            <person name="Goesmann A."/>
            <person name="Sogaard-Andersen L."/>
        </authorList>
    </citation>
    <scope>NUCLEOTIDE SEQUENCE [LARGE SCALE GENOMIC DNA]</scope>
    <source>
        <strain evidence="4 5">DSM 52655</strain>
    </source>
</reference>
<sequence>MRTFKSEPSETAIVRIAADERARAGVLRERFARFWEAASGEPRAIYDAFISASPLTGDVSLDAVDEAGVRGWWVRPARAEPGRAILYLHGGGYVQGSAKAYRGFVSQLVSRTQVPALVIDYPLAPETTLPAAPKAALAAWHWLAARGFTRVAIVGDSAGGGLTLVTLAQLARSSGGASPVAGVVFSPWTDLAFTGASMTDPSVEDPLIGYEYLRDCARKYLGAASAADPLASPLLGELHGLPPLFIQVGTDERLLDDSRQYAARARQAGVPVQLEIWEEMHHVFQLDVTHLESSRVALDRAGHFLLNAFNHE</sequence>
<keyword evidence="2" id="KW-0378">Hydrolase</keyword>
<dbReference type="EMBL" id="CP022098">
    <property type="protein sequence ID" value="ATB39469.1"/>
    <property type="molecule type" value="Genomic_DNA"/>
</dbReference>
<comment type="similarity">
    <text evidence="1">Belongs to the 'GDXG' lipolytic enzyme family.</text>
</comment>
<dbReference type="Proteomes" id="UP000217257">
    <property type="component" value="Chromosome"/>
</dbReference>
<dbReference type="RefSeq" id="WP_095987501.1">
    <property type="nucleotide sequence ID" value="NZ_CP022098.1"/>
</dbReference>
<dbReference type="InterPro" id="IPR013094">
    <property type="entry name" value="AB_hydrolase_3"/>
</dbReference>